<protein>
    <recommendedName>
        <fullName evidence="4">DUF1631 family protein</fullName>
    </recommendedName>
</protein>
<dbReference type="GeneID" id="76463028"/>
<reference evidence="3" key="1">
    <citation type="submission" date="2006-12" db="EMBL/GenBank/DDBJ databases">
        <title>Complete sequence of chromosome 1 of Verminephrobacter eiseniae EF01-2.</title>
        <authorList>
            <person name="Copeland A."/>
            <person name="Lucas S."/>
            <person name="Lapidus A."/>
            <person name="Barry K."/>
            <person name="Detter J.C."/>
            <person name="Glavina del Rio T."/>
            <person name="Dalin E."/>
            <person name="Tice H."/>
            <person name="Pitluck S."/>
            <person name="Chertkov O."/>
            <person name="Brettin T."/>
            <person name="Bruce D."/>
            <person name="Han C."/>
            <person name="Tapia R."/>
            <person name="Gilna P."/>
            <person name="Schmutz J."/>
            <person name="Larimer F."/>
            <person name="Land M."/>
            <person name="Hauser L."/>
            <person name="Kyrpides N."/>
            <person name="Kim E."/>
            <person name="Stahl D."/>
            <person name="Richardson P."/>
        </authorList>
    </citation>
    <scope>NUCLEOTIDE SEQUENCE [LARGE SCALE GENOMIC DNA]</scope>
    <source>
        <strain evidence="3">EF01-2</strain>
    </source>
</reference>
<organism evidence="2 3">
    <name type="scientific">Verminephrobacter eiseniae (strain EF01-2)</name>
    <dbReference type="NCBI Taxonomy" id="391735"/>
    <lineage>
        <taxon>Bacteria</taxon>
        <taxon>Pseudomonadati</taxon>
        <taxon>Pseudomonadota</taxon>
        <taxon>Betaproteobacteria</taxon>
        <taxon>Burkholderiales</taxon>
        <taxon>Comamonadaceae</taxon>
        <taxon>Verminephrobacter</taxon>
    </lineage>
</organism>
<feature type="region of interest" description="Disordered" evidence="1">
    <location>
        <begin position="254"/>
        <end position="274"/>
    </location>
</feature>
<keyword evidence="3" id="KW-1185">Reference proteome</keyword>
<evidence type="ECO:0000313" key="2">
    <source>
        <dbReference type="EMBL" id="ABM60453.1"/>
    </source>
</evidence>
<evidence type="ECO:0008006" key="4">
    <source>
        <dbReference type="Google" id="ProtNLM"/>
    </source>
</evidence>
<evidence type="ECO:0000256" key="1">
    <source>
        <dbReference type="SAM" id="MobiDB-lite"/>
    </source>
</evidence>
<evidence type="ECO:0000313" key="3">
    <source>
        <dbReference type="Proteomes" id="UP000000374"/>
    </source>
</evidence>
<dbReference type="KEGG" id="vei:Veis_4760"/>
<dbReference type="InterPro" id="IPR012434">
    <property type="entry name" value="DUF1631"/>
</dbReference>
<proteinExistence type="predicted"/>
<dbReference type="Proteomes" id="UP000000374">
    <property type="component" value="Chromosome"/>
</dbReference>
<dbReference type="eggNOG" id="COG1231">
    <property type="taxonomic scope" value="Bacteria"/>
</dbReference>
<name>A1WS46_VEREI</name>
<accession>A1WS46</accession>
<sequence length="447" mass="48529">MDWQPGWDLHIGAASTAGMPCPLPEGHRPSDPATEIMEDMALLEQVLAQLVGDDEGAVPDTDRLALDVDMSTGLMPHGTDPPGPADAMDVGQMLEQIARDARLLPAVRQAVKSLEPALLQLAQTDARFFTDGAHPARRLLDTLTQRSLAFTQEATPGFSQFMHLTTQAVQHLSTSQPKDADLFGAVLDAWQTQWNAQEQKSKDRQQAERRKLLAEQVAADIRELPDIGQVPADILEFATGPWAEVVALAQLTQGEDGQERRQEPGAGENDDPQGYRRLIPALLWSAQPGLTRQNTALLNEVIPALLAQLRAGLVSIDYPPAQTSALLQRLVGLHQAAFEESTAETQNTRATVAAPAPEVSEPGDPDPYADFVVGAWVDLTTNEHVVRTQLTWASPQGTLFMFTAPDTSTQSMTRRMRNKLASEGLLRVVPADAKPLSPKGPGKTRAR</sequence>
<dbReference type="STRING" id="391735.Veis_4760"/>
<feature type="region of interest" description="Disordered" evidence="1">
    <location>
        <begin position="341"/>
        <end position="365"/>
    </location>
</feature>
<gene>
    <name evidence="2" type="ordered locus">Veis_4760</name>
</gene>
<dbReference type="Pfam" id="PF07793">
    <property type="entry name" value="DUF1631"/>
    <property type="match status" value="1"/>
</dbReference>
<dbReference type="AlphaFoldDB" id="A1WS46"/>
<dbReference type="RefSeq" id="WP_011812431.1">
    <property type="nucleotide sequence ID" value="NC_008786.1"/>
</dbReference>
<dbReference type="HOGENOM" id="CLU_612413_0_0_4"/>
<dbReference type="OrthoDB" id="6188167at2"/>
<dbReference type="EMBL" id="CP000542">
    <property type="protein sequence ID" value="ABM60453.1"/>
    <property type="molecule type" value="Genomic_DNA"/>
</dbReference>